<dbReference type="AlphaFoldDB" id="A0A937DLD0"/>
<dbReference type="Proteomes" id="UP000642920">
    <property type="component" value="Unassembled WGS sequence"/>
</dbReference>
<sequence>MERLLKKLNFKEGTHNKLCLHNIPDEQSHLKNAFDELDQTEVIGFSAIADEKSLDFALFFFQEKSELDEIIPKLIPHLKDDAVLWCCYPKKSSKKYSSDITRDTGWAVFGDFNYEPVRQVAVDDDWSALRFRSVDHIKVMTRKKSFTKGK</sequence>
<keyword evidence="2" id="KW-1185">Reference proteome</keyword>
<name>A0A937DLD0_9BACT</name>
<evidence type="ECO:0000313" key="2">
    <source>
        <dbReference type="Proteomes" id="UP000642920"/>
    </source>
</evidence>
<gene>
    <name evidence="1" type="ORF">JKP34_17015</name>
</gene>
<dbReference type="RefSeq" id="WP_201924123.1">
    <property type="nucleotide sequence ID" value="NZ_JAERQG010000005.1"/>
</dbReference>
<dbReference type="EMBL" id="JAERQG010000005">
    <property type="protein sequence ID" value="MBL0766969.1"/>
    <property type="molecule type" value="Genomic_DNA"/>
</dbReference>
<reference evidence="1" key="1">
    <citation type="submission" date="2021-01" db="EMBL/GenBank/DDBJ databases">
        <title>Marivirga sp. nov., isolated from intertidal surface sediments.</title>
        <authorList>
            <person name="Zhang M."/>
        </authorList>
    </citation>
    <scope>NUCLEOTIDE SEQUENCE</scope>
    <source>
        <strain evidence="1">SM1354</strain>
    </source>
</reference>
<accession>A0A937DLD0</accession>
<protein>
    <recommendedName>
        <fullName evidence="3">DUF3052 domain-containing protein</fullName>
    </recommendedName>
</protein>
<comment type="caution">
    <text evidence="1">The sequence shown here is derived from an EMBL/GenBank/DDBJ whole genome shotgun (WGS) entry which is preliminary data.</text>
</comment>
<proteinExistence type="predicted"/>
<organism evidence="1 2">
    <name type="scientific">Marivirga atlantica</name>
    <dbReference type="NCBI Taxonomy" id="1548457"/>
    <lineage>
        <taxon>Bacteria</taxon>
        <taxon>Pseudomonadati</taxon>
        <taxon>Bacteroidota</taxon>
        <taxon>Cytophagia</taxon>
        <taxon>Cytophagales</taxon>
        <taxon>Marivirgaceae</taxon>
        <taxon>Marivirga</taxon>
    </lineage>
</organism>
<evidence type="ECO:0000313" key="1">
    <source>
        <dbReference type="EMBL" id="MBL0766969.1"/>
    </source>
</evidence>
<evidence type="ECO:0008006" key="3">
    <source>
        <dbReference type="Google" id="ProtNLM"/>
    </source>
</evidence>